<organism evidence="2">
    <name type="scientific">Aphanomyces invadans</name>
    <dbReference type="NCBI Taxonomy" id="157072"/>
    <lineage>
        <taxon>Eukaryota</taxon>
        <taxon>Sar</taxon>
        <taxon>Stramenopiles</taxon>
        <taxon>Oomycota</taxon>
        <taxon>Saprolegniomycetes</taxon>
        <taxon>Saprolegniales</taxon>
        <taxon>Verrucalvaceae</taxon>
        <taxon>Aphanomyces</taxon>
    </lineage>
</organism>
<evidence type="ECO:0000256" key="1">
    <source>
        <dbReference type="SAM" id="SignalP"/>
    </source>
</evidence>
<dbReference type="InterPro" id="IPR008922">
    <property type="entry name" value="Di-copper_centre_dom_sf"/>
</dbReference>
<feature type="signal peptide" evidence="1">
    <location>
        <begin position="1"/>
        <end position="25"/>
    </location>
</feature>
<protein>
    <recommendedName>
        <fullName evidence="3">Tyrosinase copper-binding domain-containing protein</fullName>
    </recommendedName>
</protein>
<keyword evidence="1" id="KW-0732">Signal</keyword>
<sequence>MLRLTQLVLALLTVGLLVAANVAAAQTPCGPRVRRAYSKLSADDRITLKLAFERAMQLGHHHRFVAVHQYYRNEYEAHSCMLVYWHRRFLWGYENMLRSLGEEFQCITLPF</sequence>
<feature type="chain" id="PRO_5001538096" description="Tyrosinase copper-binding domain-containing protein" evidence="1">
    <location>
        <begin position="26"/>
        <end position="111"/>
    </location>
</feature>
<dbReference type="VEuPathDB" id="FungiDB:H310_05427"/>
<proteinExistence type="predicted"/>
<dbReference type="SUPFAM" id="SSF48056">
    <property type="entry name" value="Di-copper centre-containing domain"/>
    <property type="match status" value="1"/>
</dbReference>
<evidence type="ECO:0000313" key="2">
    <source>
        <dbReference type="EMBL" id="ETW02987.1"/>
    </source>
</evidence>
<dbReference type="EMBL" id="KI913960">
    <property type="protein sequence ID" value="ETW02987.1"/>
    <property type="molecule type" value="Genomic_DNA"/>
</dbReference>
<dbReference type="STRING" id="157072.A0A024UAT2"/>
<dbReference type="Gene3D" id="1.10.1280.10">
    <property type="entry name" value="Di-copper center containing domain from catechol oxidase"/>
    <property type="match status" value="1"/>
</dbReference>
<dbReference type="AlphaFoldDB" id="A0A024UAT2"/>
<dbReference type="GeneID" id="20082477"/>
<dbReference type="OrthoDB" id="6132182at2759"/>
<reference evidence="2" key="1">
    <citation type="submission" date="2013-12" db="EMBL/GenBank/DDBJ databases">
        <title>The Genome Sequence of Aphanomyces invadans NJM9701.</title>
        <authorList>
            <consortium name="The Broad Institute Genomics Platform"/>
            <person name="Russ C."/>
            <person name="Tyler B."/>
            <person name="van West P."/>
            <person name="Dieguez-Uribeondo J."/>
            <person name="Young S.K."/>
            <person name="Zeng Q."/>
            <person name="Gargeya S."/>
            <person name="Fitzgerald M."/>
            <person name="Abouelleil A."/>
            <person name="Alvarado L."/>
            <person name="Chapman S.B."/>
            <person name="Gainer-Dewar J."/>
            <person name="Goldberg J."/>
            <person name="Griggs A."/>
            <person name="Gujja S."/>
            <person name="Hansen M."/>
            <person name="Howarth C."/>
            <person name="Imamovic A."/>
            <person name="Ireland A."/>
            <person name="Larimer J."/>
            <person name="McCowan C."/>
            <person name="Murphy C."/>
            <person name="Pearson M."/>
            <person name="Poon T.W."/>
            <person name="Priest M."/>
            <person name="Roberts A."/>
            <person name="Saif S."/>
            <person name="Shea T."/>
            <person name="Sykes S."/>
            <person name="Wortman J."/>
            <person name="Nusbaum C."/>
            <person name="Birren B."/>
        </authorList>
    </citation>
    <scope>NUCLEOTIDE SEQUENCE [LARGE SCALE GENOMIC DNA]</scope>
    <source>
        <strain evidence="2">NJM9701</strain>
    </source>
</reference>
<name>A0A024UAT2_9STRA</name>
<accession>A0A024UAT2</accession>
<dbReference type="RefSeq" id="XP_008868371.1">
    <property type="nucleotide sequence ID" value="XM_008870149.1"/>
</dbReference>
<evidence type="ECO:0008006" key="3">
    <source>
        <dbReference type="Google" id="ProtNLM"/>
    </source>
</evidence>
<gene>
    <name evidence="2" type="ORF">H310_05427</name>
</gene>